<gene>
    <name evidence="2" type="ORF">FN961_21965</name>
</gene>
<keyword evidence="3" id="KW-1185">Reference proteome</keyword>
<accession>A0A553JIF6</accession>
<dbReference type="EMBL" id="VKGK01000038">
    <property type="protein sequence ID" value="TRY12223.1"/>
    <property type="molecule type" value="Genomic_DNA"/>
</dbReference>
<sequence length="161" mass="18540">MTTDLPTLCPCGQINHNTAALYNDCCAPYHRADSLPQTPEQLMRSRYSAFVTKQHSYLIQTHHADHLNGLTTALLAENDETQWLSLQIISSKRQENTGEVCFQAWYRDTDDIDAIHECSQFVLENDKWFYTHGEMKEAVYPKRNEACVCNSGKKYKQCCLK</sequence>
<comment type="caution">
    <text evidence="2">The sequence shown here is derived from an EMBL/GenBank/DDBJ whole genome shotgun (WGS) entry which is preliminary data.</text>
</comment>
<dbReference type="InterPro" id="IPR048469">
    <property type="entry name" value="YchJ-like_M"/>
</dbReference>
<reference evidence="3" key="1">
    <citation type="submission" date="2019-07" db="EMBL/GenBank/DDBJ databases">
        <title>Shewanella sp. YLB-08 draft genomic sequence.</title>
        <authorList>
            <person name="Yu L."/>
        </authorList>
    </citation>
    <scope>NUCLEOTIDE SEQUENCE [LARGE SCALE GENOMIC DNA]</scope>
    <source>
        <strain evidence="3">JCM 20706</strain>
    </source>
</reference>
<name>A0A553JIF6_SHEHA</name>
<dbReference type="PANTHER" id="PTHR33747:SF1">
    <property type="entry name" value="ADENYLATE CYCLASE-ASSOCIATED CAP C-TERMINAL DOMAIN-CONTAINING PROTEIN"/>
    <property type="match status" value="1"/>
</dbReference>
<dbReference type="SUPFAM" id="SSF103642">
    <property type="entry name" value="Sec-C motif"/>
    <property type="match status" value="1"/>
</dbReference>
<protein>
    <recommendedName>
        <fullName evidence="1">YchJ-like middle NTF2-like domain-containing protein</fullName>
    </recommendedName>
</protein>
<proteinExistence type="predicted"/>
<feature type="domain" description="YchJ-like middle NTF2-like" evidence="1">
    <location>
        <begin position="38"/>
        <end position="133"/>
    </location>
</feature>
<dbReference type="AlphaFoldDB" id="A0A553JIF6"/>
<dbReference type="InterPro" id="IPR004027">
    <property type="entry name" value="SEC_C_motif"/>
</dbReference>
<dbReference type="Pfam" id="PF17775">
    <property type="entry name" value="YchJ_M-like"/>
    <property type="match status" value="1"/>
</dbReference>
<dbReference type="OrthoDB" id="21421at2"/>
<dbReference type="Pfam" id="PF02810">
    <property type="entry name" value="SEC-C"/>
    <property type="match status" value="1"/>
</dbReference>
<evidence type="ECO:0000313" key="3">
    <source>
        <dbReference type="Proteomes" id="UP000318126"/>
    </source>
</evidence>
<evidence type="ECO:0000259" key="1">
    <source>
        <dbReference type="Pfam" id="PF17775"/>
    </source>
</evidence>
<organism evidence="2 3">
    <name type="scientific">Shewanella hanedai</name>
    <name type="common">Alteromonas hanedai</name>
    <dbReference type="NCBI Taxonomy" id="25"/>
    <lineage>
        <taxon>Bacteria</taxon>
        <taxon>Pseudomonadati</taxon>
        <taxon>Pseudomonadota</taxon>
        <taxon>Gammaproteobacteria</taxon>
        <taxon>Alteromonadales</taxon>
        <taxon>Shewanellaceae</taxon>
        <taxon>Shewanella</taxon>
    </lineage>
</organism>
<dbReference type="Proteomes" id="UP000318126">
    <property type="component" value="Unassembled WGS sequence"/>
</dbReference>
<dbReference type="PANTHER" id="PTHR33747">
    <property type="entry name" value="UPF0225 PROTEIN SCO1677"/>
    <property type="match status" value="1"/>
</dbReference>
<dbReference type="InterPro" id="IPR032710">
    <property type="entry name" value="NTF2-like_dom_sf"/>
</dbReference>
<dbReference type="RefSeq" id="WP_144042312.1">
    <property type="nucleotide sequence ID" value="NZ_BMPL01000042.1"/>
</dbReference>
<dbReference type="Gene3D" id="3.10.450.50">
    <property type="match status" value="1"/>
</dbReference>
<dbReference type="SUPFAM" id="SSF54427">
    <property type="entry name" value="NTF2-like"/>
    <property type="match status" value="1"/>
</dbReference>
<evidence type="ECO:0000313" key="2">
    <source>
        <dbReference type="EMBL" id="TRY12223.1"/>
    </source>
</evidence>